<dbReference type="EMBL" id="LR031879">
    <property type="protein sequence ID" value="VDD54643.1"/>
    <property type="molecule type" value="Genomic_DNA"/>
</dbReference>
<evidence type="ECO:0000256" key="1">
    <source>
        <dbReference type="SAM" id="Phobius"/>
    </source>
</evidence>
<protein>
    <submittedName>
        <fullName evidence="2">Uncharacterized protein</fullName>
    </submittedName>
</protein>
<organism evidence="2">
    <name type="scientific">Brassica oleracea</name>
    <name type="common">Wild cabbage</name>
    <dbReference type="NCBI Taxonomy" id="3712"/>
    <lineage>
        <taxon>Eukaryota</taxon>
        <taxon>Viridiplantae</taxon>
        <taxon>Streptophyta</taxon>
        <taxon>Embryophyta</taxon>
        <taxon>Tracheophyta</taxon>
        <taxon>Spermatophyta</taxon>
        <taxon>Magnoliopsida</taxon>
        <taxon>eudicotyledons</taxon>
        <taxon>Gunneridae</taxon>
        <taxon>Pentapetalae</taxon>
        <taxon>rosids</taxon>
        <taxon>malvids</taxon>
        <taxon>Brassicales</taxon>
        <taxon>Brassicaceae</taxon>
        <taxon>Brassiceae</taxon>
        <taxon>Brassica</taxon>
    </lineage>
</organism>
<name>A0A3P6FA07_BRAOL</name>
<keyword evidence="1" id="KW-0472">Membrane</keyword>
<evidence type="ECO:0000313" key="2">
    <source>
        <dbReference type="EMBL" id="VDD54643.1"/>
    </source>
</evidence>
<dbReference type="AlphaFoldDB" id="A0A3P6FA07"/>
<proteinExistence type="predicted"/>
<accession>A0A3P6FA07</accession>
<feature type="transmembrane region" description="Helical" evidence="1">
    <location>
        <begin position="6"/>
        <end position="23"/>
    </location>
</feature>
<keyword evidence="1" id="KW-0812">Transmembrane</keyword>
<sequence>MGRNIMWWYFVCWLMVPLMNYFIQNKYANNNFRTFQLKGRWIRGTLNVAR</sequence>
<gene>
    <name evidence="2" type="ORF">BOLC8T47872H</name>
</gene>
<reference evidence="2" key="1">
    <citation type="submission" date="2018-11" db="EMBL/GenBank/DDBJ databases">
        <authorList>
            <consortium name="Genoscope - CEA"/>
            <person name="William W."/>
        </authorList>
    </citation>
    <scope>NUCLEOTIDE SEQUENCE</scope>
</reference>
<keyword evidence="1" id="KW-1133">Transmembrane helix</keyword>